<reference evidence="1 2" key="1">
    <citation type="submission" date="2013-12" db="EMBL/GenBank/DDBJ databases">
        <title>Comparative genomics of Petrotoga isolates.</title>
        <authorList>
            <person name="Nesbo C.L."/>
            <person name="Charchuk R."/>
            <person name="Chow K."/>
        </authorList>
    </citation>
    <scope>NUCLEOTIDE SEQUENCE [LARGE SCALE GENOMIC DNA]</scope>
    <source>
        <strain evidence="1 2">DSM 14811</strain>
    </source>
</reference>
<comment type="caution">
    <text evidence="1">The sequence shown here is derived from an EMBL/GenBank/DDBJ whole genome shotgun (WGS) entry which is preliminary data.</text>
</comment>
<evidence type="ECO:0000313" key="1">
    <source>
        <dbReference type="EMBL" id="PNR99482.1"/>
    </source>
</evidence>
<dbReference type="AlphaFoldDB" id="A0A2K1P9L4"/>
<gene>
    <name evidence="1" type="ORF">X927_05530</name>
</gene>
<name>A0A2K1P9L4_9BACT</name>
<dbReference type="Proteomes" id="UP000236604">
    <property type="component" value="Unassembled WGS sequence"/>
</dbReference>
<proteinExistence type="predicted"/>
<sequence>MRNKNLWPEYLEISKYSGFFNIGSNGRNYFMGK</sequence>
<accession>A0A2K1P9L4</accession>
<organism evidence="1 2">
    <name type="scientific">Petrotoga mexicana DSM 14811</name>
    <dbReference type="NCBI Taxonomy" id="1122954"/>
    <lineage>
        <taxon>Bacteria</taxon>
        <taxon>Thermotogati</taxon>
        <taxon>Thermotogota</taxon>
        <taxon>Thermotogae</taxon>
        <taxon>Petrotogales</taxon>
        <taxon>Petrotogaceae</taxon>
        <taxon>Petrotoga</taxon>
    </lineage>
</organism>
<dbReference type="EMBL" id="AZRN01000021">
    <property type="protein sequence ID" value="PNR99482.1"/>
    <property type="molecule type" value="Genomic_DNA"/>
</dbReference>
<protein>
    <submittedName>
        <fullName evidence="1">Uncharacterized protein</fullName>
    </submittedName>
</protein>
<keyword evidence="2" id="KW-1185">Reference proteome</keyword>
<evidence type="ECO:0000313" key="2">
    <source>
        <dbReference type="Proteomes" id="UP000236604"/>
    </source>
</evidence>